<dbReference type="GO" id="GO:0003887">
    <property type="term" value="F:DNA-directed DNA polymerase activity"/>
    <property type="evidence" value="ECO:0007669"/>
    <property type="project" value="UniProtKB-EC"/>
</dbReference>
<dbReference type="SUPFAM" id="SSF100879">
    <property type="entry name" value="Lesion bypass DNA polymerase (Y-family), little finger domain"/>
    <property type="match status" value="1"/>
</dbReference>
<accession>A0ABW0QYN8</accession>
<evidence type="ECO:0000256" key="1">
    <source>
        <dbReference type="ARBA" id="ARBA00010945"/>
    </source>
</evidence>
<dbReference type="PROSITE" id="PS50173">
    <property type="entry name" value="UMUC"/>
    <property type="match status" value="1"/>
</dbReference>
<reference evidence="8" key="1">
    <citation type="journal article" date="2019" name="Int. J. Syst. Evol. Microbiol.">
        <title>The Global Catalogue of Microorganisms (GCM) 10K type strain sequencing project: providing services to taxonomists for standard genome sequencing and annotation.</title>
        <authorList>
            <consortium name="The Broad Institute Genomics Platform"/>
            <consortium name="The Broad Institute Genome Sequencing Center for Infectious Disease"/>
            <person name="Wu L."/>
            <person name="Ma J."/>
        </authorList>
    </citation>
    <scope>NUCLEOTIDE SEQUENCE [LARGE SCALE GENOMIC DNA]</scope>
    <source>
        <strain evidence="8">CGMCC 1.18578</strain>
    </source>
</reference>
<dbReference type="InterPro" id="IPR043502">
    <property type="entry name" value="DNA/RNA_pol_sf"/>
</dbReference>
<keyword evidence="5" id="KW-0227">DNA damage</keyword>
<dbReference type="InterPro" id="IPR036775">
    <property type="entry name" value="DNA_pol_Y-fam_lit_finger_sf"/>
</dbReference>
<dbReference type="Pfam" id="PF00817">
    <property type="entry name" value="IMS"/>
    <property type="match status" value="1"/>
</dbReference>
<dbReference type="NCBIfam" id="NF002848">
    <property type="entry name" value="PRK03103.1"/>
    <property type="match status" value="1"/>
</dbReference>
<comment type="function">
    <text evidence="5">Poorly processive, error-prone DNA polymerase involved in untargeted mutagenesis. Copies undamaged DNA at stalled replication forks, which arise in vivo from mismatched or misaligned primer ends. These misaligned primers can be extended by PolIV. Exhibits no 3'-5' exonuclease (proofreading) activity. May be involved in translesional synthesis, in conjunction with the beta clamp from PolIII.</text>
</comment>
<gene>
    <name evidence="5" type="primary">dinB</name>
    <name evidence="7" type="ORF">ACFPQ4_06820</name>
</gene>
<dbReference type="InterPro" id="IPR001126">
    <property type="entry name" value="UmuC"/>
</dbReference>
<dbReference type="NCBIfam" id="NF002677">
    <property type="entry name" value="PRK02406.1"/>
    <property type="match status" value="1"/>
</dbReference>
<feature type="binding site" evidence="5">
    <location>
        <position position="13"/>
    </location>
    <ligand>
        <name>Mg(2+)</name>
        <dbReference type="ChEBI" id="CHEBI:18420"/>
    </ligand>
</feature>
<keyword evidence="4 5" id="KW-0239">DNA-directed DNA polymerase</keyword>
<evidence type="ECO:0000256" key="3">
    <source>
        <dbReference type="ARBA" id="ARBA00022695"/>
    </source>
</evidence>
<evidence type="ECO:0000313" key="8">
    <source>
        <dbReference type="Proteomes" id="UP001596108"/>
    </source>
</evidence>
<evidence type="ECO:0000256" key="2">
    <source>
        <dbReference type="ARBA" id="ARBA00022457"/>
    </source>
</evidence>
<evidence type="ECO:0000259" key="6">
    <source>
        <dbReference type="PROSITE" id="PS50173"/>
    </source>
</evidence>
<name>A0ABW0QYN8_9BACL</name>
<protein>
    <recommendedName>
        <fullName evidence="5">DNA polymerase IV</fullName>
        <shortName evidence="5">Pol IV</shortName>
        <ecNumber evidence="5">2.7.7.7</ecNumber>
    </recommendedName>
</protein>
<keyword evidence="5" id="KW-0238">DNA-binding</keyword>
<dbReference type="Proteomes" id="UP001596108">
    <property type="component" value="Unassembled WGS sequence"/>
</dbReference>
<dbReference type="HAMAP" id="MF_01113">
    <property type="entry name" value="DNApol_IV"/>
    <property type="match status" value="1"/>
</dbReference>
<keyword evidence="5" id="KW-0234">DNA repair</keyword>
<comment type="catalytic activity">
    <reaction evidence="5">
        <text>DNA(n) + a 2'-deoxyribonucleoside 5'-triphosphate = DNA(n+1) + diphosphate</text>
        <dbReference type="Rhea" id="RHEA:22508"/>
        <dbReference type="Rhea" id="RHEA-COMP:17339"/>
        <dbReference type="Rhea" id="RHEA-COMP:17340"/>
        <dbReference type="ChEBI" id="CHEBI:33019"/>
        <dbReference type="ChEBI" id="CHEBI:61560"/>
        <dbReference type="ChEBI" id="CHEBI:173112"/>
        <dbReference type="EC" id="2.7.7.7"/>
    </reaction>
</comment>
<dbReference type="SUPFAM" id="SSF56672">
    <property type="entry name" value="DNA/RNA polymerases"/>
    <property type="match status" value="1"/>
</dbReference>
<dbReference type="InterPro" id="IPR022880">
    <property type="entry name" value="DNApol_IV"/>
</dbReference>
<dbReference type="InterPro" id="IPR043128">
    <property type="entry name" value="Rev_trsase/Diguanyl_cyclase"/>
</dbReference>
<keyword evidence="2 5" id="KW-0515">Mutator protein</keyword>
<dbReference type="CDD" id="cd03586">
    <property type="entry name" value="PolY_Pol_IV_kappa"/>
    <property type="match status" value="1"/>
</dbReference>
<keyword evidence="5 7" id="KW-0808">Transferase</keyword>
<feature type="site" description="Substrate discrimination" evidence="5">
    <location>
        <position position="18"/>
    </location>
</feature>
<dbReference type="PANTHER" id="PTHR11076">
    <property type="entry name" value="DNA REPAIR POLYMERASE UMUC / TRANSFERASE FAMILY MEMBER"/>
    <property type="match status" value="1"/>
</dbReference>
<comment type="similarity">
    <text evidence="1 5">Belongs to the DNA polymerase type-Y family.</text>
</comment>
<feature type="domain" description="UmuC" evidence="6">
    <location>
        <begin position="9"/>
        <end position="191"/>
    </location>
</feature>
<dbReference type="Pfam" id="PF11799">
    <property type="entry name" value="IMS_C"/>
    <property type="match status" value="1"/>
</dbReference>
<keyword evidence="3 5" id="KW-0548">Nucleotidyltransferase</keyword>
<evidence type="ECO:0000256" key="4">
    <source>
        <dbReference type="ARBA" id="ARBA00022932"/>
    </source>
</evidence>
<keyword evidence="8" id="KW-1185">Reference proteome</keyword>
<comment type="caution">
    <text evidence="7">The sequence shown here is derived from an EMBL/GenBank/DDBJ whole genome shotgun (WGS) entry which is preliminary data.</text>
</comment>
<comment type="subunit">
    <text evidence="5">Monomer.</text>
</comment>
<dbReference type="RefSeq" id="WP_378111032.1">
    <property type="nucleotide sequence ID" value="NZ_JBHSNC010000021.1"/>
</dbReference>
<dbReference type="Gene3D" id="3.30.70.270">
    <property type="match status" value="1"/>
</dbReference>
<feature type="binding site" evidence="5">
    <location>
        <position position="110"/>
    </location>
    <ligand>
        <name>Mg(2+)</name>
        <dbReference type="ChEBI" id="CHEBI:18420"/>
    </ligand>
</feature>
<dbReference type="Pfam" id="PF11798">
    <property type="entry name" value="IMS_HHH"/>
    <property type="match status" value="1"/>
</dbReference>
<organism evidence="7 8">
    <name type="scientific">Cohnella yongneupensis</name>
    <dbReference type="NCBI Taxonomy" id="425006"/>
    <lineage>
        <taxon>Bacteria</taxon>
        <taxon>Bacillati</taxon>
        <taxon>Bacillota</taxon>
        <taxon>Bacilli</taxon>
        <taxon>Bacillales</taxon>
        <taxon>Paenibacillaceae</taxon>
        <taxon>Cohnella</taxon>
    </lineage>
</organism>
<keyword evidence="5" id="KW-0963">Cytoplasm</keyword>
<feature type="active site" evidence="5">
    <location>
        <position position="111"/>
    </location>
</feature>
<dbReference type="EMBL" id="JBHSNC010000021">
    <property type="protein sequence ID" value="MFC5529162.1"/>
    <property type="molecule type" value="Genomic_DNA"/>
</dbReference>
<evidence type="ECO:0000256" key="5">
    <source>
        <dbReference type="HAMAP-Rule" id="MF_01113"/>
    </source>
</evidence>
<dbReference type="PANTHER" id="PTHR11076:SF33">
    <property type="entry name" value="DNA POLYMERASE KAPPA"/>
    <property type="match status" value="1"/>
</dbReference>
<keyword evidence="5" id="KW-0235">DNA replication</keyword>
<dbReference type="InterPro" id="IPR024728">
    <property type="entry name" value="PolY_HhH_motif"/>
</dbReference>
<dbReference type="Gene3D" id="3.30.1490.100">
    <property type="entry name" value="DNA polymerase, Y-family, little finger domain"/>
    <property type="match status" value="1"/>
</dbReference>
<evidence type="ECO:0000313" key="7">
    <source>
        <dbReference type="EMBL" id="MFC5529162.1"/>
    </source>
</evidence>
<comment type="cofactor">
    <cofactor evidence="5">
        <name>Mg(2+)</name>
        <dbReference type="ChEBI" id="CHEBI:18420"/>
    </cofactor>
    <text evidence="5">Binds 2 magnesium ions per subunit.</text>
</comment>
<sequence>MSDSKRRIILHIDMNAFYCSVHAAEQPELYKGKATAVAGSVELRKGILVTSSYEARAFGVRTGMTVRQALGLCPELILIAPDFDLYRKYSKGFMQIAGNYTPLVEPVSIDECYLDITGSSQFGTPLEIADTIRRRVSEELSLPCSIGVAPNKLLAKMASDMRKPNAVTVLRKRDFPALLWDKPCQTLYGIGSKTADKLLRLNIRTIGQLAAADERMLEERFGVYGAWMKKAAHGADDAPVEPVHEAPKSIGHTTTLPENLTEREQYHRVLLNLADQTARRLRHQGMVCRTVQLTIRDPDMRTITRSATMLEATDDAQTVYQESCRLMDAHWNAGNPVRLLGVTLQTLTAKKETPVQLDLFSFERQPKQDKLTLAMDKLRNKYGEDAVLTAGMLGDDPSSLIRNKQRRGTSLQKDFLRENHSRNENDY</sequence>
<dbReference type="InterPro" id="IPR050116">
    <property type="entry name" value="DNA_polymerase-Y"/>
</dbReference>
<dbReference type="InterPro" id="IPR017961">
    <property type="entry name" value="DNA_pol_Y-fam_little_finger"/>
</dbReference>
<proteinExistence type="inferred from homology"/>
<keyword evidence="5" id="KW-0479">Metal-binding</keyword>
<comment type="subcellular location">
    <subcellularLocation>
        <location evidence="5">Cytoplasm</location>
    </subcellularLocation>
</comment>
<dbReference type="EC" id="2.7.7.7" evidence="5"/>
<dbReference type="NCBIfam" id="NF002492">
    <property type="entry name" value="PRK01810.1"/>
    <property type="match status" value="1"/>
</dbReference>
<dbReference type="Gene3D" id="1.10.150.20">
    <property type="entry name" value="5' to 3' exonuclease, C-terminal subdomain"/>
    <property type="match status" value="1"/>
</dbReference>
<dbReference type="Gene3D" id="3.40.1170.60">
    <property type="match status" value="1"/>
</dbReference>
<keyword evidence="5" id="KW-0460">Magnesium</keyword>